<dbReference type="HOGENOM" id="CLU_2925504_0_0_1"/>
<protein>
    <submittedName>
        <fullName evidence="1">Uncharacterized protein</fullName>
    </submittedName>
</protein>
<gene>
    <name evidence="1" type="ORF">SINV_06695</name>
</gene>
<accession>E9J6I5</accession>
<organism>
    <name type="scientific">Solenopsis invicta</name>
    <name type="common">Red imported fire ant</name>
    <name type="synonym">Solenopsis wagneri</name>
    <dbReference type="NCBI Taxonomy" id="13686"/>
    <lineage>
        <taxon>Eukaryota</taxon>
        <taxon>Metazoa</taxon>
        <taxon>Ecdysozoa</taxon>
        <taxon>Arthropoda</taxon>
        <taxon>Hexapoda</taxon>
        <taxon>Insecta</taxon>
        <taxon>Pterygota</taxon>
        <taxon>Neoptera</taxon>
        <taxon>Endopterygota</taxon>
        <taxon>Hymenoptera</taxon>
        <taxon>Apocrita</taxon>
        <taxon>Aculeata</taxon>
        <taxon>Formicoidea</taxon>
        <taxon>Formicidae</taxon>
        <taxon>Myrmicinae</taxon>
        <taxon>Solenopsis</taxon>
    </lineage>
</organism>
<evidence type="ECO:0000313" key="1">
    <source>
        <dbReference type="EMBL" id="EFZ11568.1"/>
    </source>
</evidence>
<proteinExistence type="predicted"/>
<feature type="non-terminal residue" evidence="1">
    <location>
        <position position="61"/>
    </location>
</feature>
<dbReference type="AlphaFoldDB" id="E9J6I5"/>
<sequence length="61" mass="6729">MNYAKAKFVNGALKYEMVTGEGLLMKFVYSAGMYASIPENVQTAGSLALNKMMMMSSEFCE</sequence>
<reference evidence="1" key="1">
    <citation type="journal article" date="2011" name="Proc. Natl. Acad. Sci. U.S.A.">
        <title>The genome of the fire ant Solenopsis invicta.</title>
        <authorList>
            <person name="Wurm Y."/>
            <person name="Wang J."/>
            <person name="Riba-Grognuz O."/>
            <person name="Corona M."/>
            <person name="Nygaard S."/>
            <person name="Hunt B.G."/>
            <person name="Ingram K.K."/>
            <person name="Falquet L."/>
            <person name="Nipitwattanaphon M."/>
            <person name="Gotzek D."/>
            <person name="Dijkstra M.B."/>
            <person name="Oettler J."/>
            <person name="Comtesse F."/>
            <person name="Shih C.J."/>
            <person name="Wu W.J."/>
            <person name="Yang C.C."/>
            <person name="Thomas J."/>
            <person name="Beaudoing E."/>
            <person name="Pradervand S."/>
            <person name="Flegel V."/>
            <person name="Cook E.D."/>
            <person name="Fabbretti R."/>
            <person name="Stockinger H."/>
            <person name="Long L."/>
            <person name="Farmerie W.G."/>
            <person name="Oakey J."/>
            <person name="Boomsma J.J."/>
            <person name="Pamilo P."/>
            <person name="Yi S.V."/>
            <person name="Heinze J."/>
            <person name="Goodisman M.A."/>
            <person name="Farinelli L."/>
            <person name="Harshman K."/>
            <person name="Hulo N."/>
            <person name="Cerutti L."/>
            <person name="Xenarios I."/>
            <person name="Shoemaker D."/>
            <person name="Keller L."/>
        </authorList>
    </citation>
    <scope>NUCLEOTIDE SEQUENCE [LARGE SCALE GENOMIC DNA]</scope>
</reference>
<name>E9J6I5_SOLIN</name>
<dbReference type="EMBL" id="GL768275">
    <property type="protein sequence ID" value="EFZ11568.1"/>
    <property type="molecule type" value="Genomic_DNA"/>
</dbReference>